<name>A0ABW8DUA3_9PSED</name>
<evidence type="ECO:0000313" key="3">
    <source>
        <dbReference type="Proteomes" id="UP001617296"/>
    </source>
</evidence>
<dbReference type="Proteomes" id="UP001617296">
    <property type="component" value="Unassembled WGS sequence"/>
</dbReference>
<feature type="transmembrane region" description="Helical" evidence="1">
    <location>
        <begin position="219"/>
        <end position="239"/>
    </location>
</feature>
<protein>
    <submittedName>
        <fullName evidence="2">Uncharacterized protein</fullName>
    </submittedName>
</protein>
<keyword evidence="1" id="KW-1133">Transmembrane helix</keyword>
<reference evidence="2 3" key="1">
    <citation type="submission" date="2024-10" db="EMBL/GenBank/DDBJ databases">
        <title>The Natural Products Discovery Center: Release of the First 8490 Sequenced Strains for Exploring Actinobacteria Biosynthetic Diversity.</title>
        <authorList>
            <person name="Kalkreuter E."/>
            <person name="Kautsar S.A."/>
            <person name="Yang D."/>
            <person name="Bader C.D."/>
            <person name="Teijaro C.N."/>
            <person name="Fluegel L."/>
            <person name="Davis C.M."/>
            <person name="Simpson J.R."/>
            <person name="Lauterbach L."/>
            <person name="Steele A.D."/>
            <person name="Gui C."/>
            <person name="Meng S."/>
            <person name="Li G."/>
            <person name="Viehrig K."/>
            <person name="Ye F."/>
            <person name="Su P."/>
            <person name="Kiefer A.F."/>
            <person name="Nichols A."/>
            <person name="Cepeda A.J."/>
            <person name="Yan W."/>
            <person name="Fan B."/>
            <person name="Jiang Y."/>
            <person name="Adhikari A."/>
            <person name="Zheng C.-J."/>
            <person name="Schuster L."/>
            <person name="Cowan T.M."/>
            <person name="Smanski M.J."/>
            <person name="Chevrette M.G."/>
            <person name="De Carvalho L.P.S."/>
            <person name="Shen B."/>
        </authorList>
    </citation>
    <scope>NUCLEOTIDE SEQUENCE [LARGE SCALE GENOMIC DNA]</scope>
    <source>
        <strain evidence="2 3">NPDC087689</strain>
    </source>
</reference>
<feature type="transmembrane region" description="Helical" evidence="1">
    <location>
        <begin position="46"/>
        <end position="65"/>
    </location>
</feature>
<feature type="transmembrane region" description="Helical" evidence="1">
    <location>
        <begin position="125"/>
        <end position="148"/>
    </location>
</feature>
<feature type="transmembrane region" description="Helical" evidence="1">
    <location>
        <begin position="160"/>
        <end position="179"/>
    </location>
</feature>
<organism evidence="2 3">
    <name type="scientific">Pseudomonas iridis</name>
    <dbReference type="NCBI Taxonomy" id="2710587"/>
    <lineage>
        <taxon>Bacteria</taxon>
        <taxon>Pseudomonadati</taxon>
        <taxon>Pseudomonadota</taxon>
        <taxon>Gammaproteobacteria</taxon>
        <taxon>Pseudomonadales</taxon>
        <taxon>Pseudomonadaceae</taxon>
        <taxon>Pseudomonas</taxon>
    </lineage>
</organism>
<feature type="transmembrane region" description="Helical" evidence="1">
    <location>
        <begin position="20"/>
        <end position="39"/>
    </location>
</feature>
<accession>A0ABW8DUA3</accession>
<comment type="caution">
    <text evidence="2">The sequence shown here is derived from an EMBL/GenBank/DDBJ whole genome shotgun (WGS) entry which is preliminary data.</text>
</comment>
<feature type="transmembrane region" description="Helical" evidence="1">
    <location>
        <begin position="85"/>
        <end position="104"/>
    </location>
</feature>
<dbReference type="RefSeq" id="WP_261735606.1">
    <property type="nucleotide sequence ID" value="NZ_JALKQL010000002.1"/>
</dbReference>
<feature type="transmembrane region" description="Helical" evidence="1">
    <location>
        <begin position="191"/>
        <end position="213"/>
    </location>
</feature>
<keyword evidence="1" id="KW-0812">Transmembrane</keyword>
<sequence>MMLLVSDAMDCIFAIYNKTPFGGVLLCWAAVAIITAVVLSMNRSVIGQVIGFGVSMVGAVWILTYMDLSTFYGLEKRSKEVIKNLVIMSLGGVSSALLVSAMLSKPDLEDELRQREFVRRHLMKAFQNLFWFGVIASLLMLILSAGLALFAQPVTTKGQFIGFMVSVVVASLGLGAAKVGKRWDKWEGMSLLIVLGILLFLMAVFFQSLLGVWHFSPSLVVVIFVAILMPQVIISFWQWKLNRS</sequence>
<evidence type="ECO:0000256" key="1">
    <source>
        <dbReference type="SAM" id="Phobius"/>
    </source>
</evidence>
<dbReference type="EMBL" id="JBIUVY010000070">
    <property type="protein sequence ID" value="MFJ2289630.1"/>
    <property type="molecule type" value="Genomic_DNA"/>
</dbReference>
<keyword evidence="1" id="KW-0472">Membrane</keyword>
<gene>
    <name evidence="2" type="ORF">ACIOUF_25325</name>
</gene>
<keyword evidence="3" id="KW-1185">Reference proteome</keyword>
<proteinExistence type="predicted"/>
<evidence type="ECO:0000313" key="2">
    <source>
        <dbReference type="EMBL" id="MFJ2289630.1"/>
    </source>
</evidence>